<gene>
    <name evidence="2" type="ORF">CDL15_Pgr020878</name>
    <name evidence="3" type="ORF">CDL15_Pgr020881</name>
</gene>
<name>A0A218XVD4_PUNGR</name>
<sequence>MRFGGGGDWSRRFPTPGGFRRSTGEALVTGGSGPPAWRRSRGEESGPGFGLQVGGTAGAGGAVNSSFGPRSARVRERAAS</sequence>
<evidence type="ECO:0000313" key="2">
    <source>
        <dbReference type="EMBL" id="OWM88924.1"/>
    </source>
</evidence>
<evidence type="ECO:0000313" key="3">
    <source>
        <dbReference type="EMBL" id="OWM88927.1"/>
    </source>
</evidence>
<evidence type="ECO:0000256" key="1">
    <source>
        <dbReference type="SAM" id="MobiDB-lite"/>
    </source>
</evidence>
<organism evidence="2 4">
    <name type="scientific">Punica granatum</name>
    <name type="common">Pomegranate</name>
    <dbReference type="NCBI Taxonomy" id="22663"/>
    <lineage>
        <taxon>Eukaryota</taxon>
        <taxon>Viridiplantae</taxon>
        <taxon>Streptophyta</taxon>
        <taxon>Embryophyta</taxon>
        <taxon>Tracheophyta</taxon>
        <taxon>Spermatophyta</taxon>
        <taxon>Magnoliopsida</taxon>
        <taxon>eudicotyledons</taxon>
        <taxon>Gunneridae</taxon>
        <taxon>Pentapetalae</taxon>
        <taxon>rosids</taxon>
        <taxon>malvids</taxon>
        <taxon>Myrtales</taxon>
        <taxon>Lythraceae</taxon>
        <taxon>Punica</taxon>
    </lineage>
</organism>
<accession>A0A218XVD4</accession>
<feature type="region of interest" description="Disordered" evidence="1">
    <location>
        <begin position="1"/>
        <end position="80"/>
    </location>
</feature>
<comment type="caution">
    <text evidence="2">The sequence shown here is derived from an EMBL/GenBank/DDBJ whole genome shotgun (WGS) entry which is preliminary data.</text>
</comment>
<protein>
    <submittedName>
        <fullName evidence="2">Uncharacterized protein</fullName>
    </submittedName>
</protein>
<dbReference type="Proteomes" id="UP000197138">
    <property type="component" value="Unassembled WGS sequence"/>
</dbReference>
<reference evidence="2" key="2">
    <citation type="submission" date="2017-06" db="EMBL/GenBank/DDBJ databases">
        <title>The pomegranate genome and the genomics of punicalagin biosynthesis.</title>
        <authorList>
            <person name="Xu C."/>
        </authorList>
    </citation>
    <scope>NUCLEOTIDE SEQUENCE [LARGE SCALE GENOMIC DNA]</scope>
    <source>
        <tissue evidence="2">Fresh leaf</tissue>
    </source>
</reference>
<dbReference type="EMBL" id="MTKT01000785">
    <property type="protein sequence ID" value="OWM88924.1"/>
    <property type="molecule type" value="Genomic_DNA"/>
</dbReference>
<proteinExistence type="predicted"/>
<reference evidence="4" key="1">
    <citation type="journal article" date="2017" name="Plant J.">
        <title>The pomegranate (Punica granatum L.) genome and the genomics of punicalagin biosynthesis.</title>
        <authorList>
            <person name="Qin G."/>
            <person name="Xu C."/>
            <person name="Ming R."/>
            <person name="Tang H."/>
            <person name="Guyot R."/>
            <person name="Kramer E.M."/>
            <person name="Hu Y."/>
            <person name="Yi X."/>
            <person name="Qi Y."/>
            <person name="Xu X."/>
            <person name="Gao Z."/>
            <person name="Pan H."/>
            <person name="Jian J."/>
            <person name="Tian Y."/>
            <person name="Yue Z."/>
            <person name="Xu Y."/>
        </authorList>
    </citation>
    <scope>NUCLEOTIDE SEQUENCE [LARGE SCALE GENOMIC DNA]</scope>
    <source>
        <strain evidence="4">cv. Dabenzi</strain>
    </source>
</reference>
<dbReference type="EMBL" id="MTKT01000785">
    <property type="protein sequence ID" value="OWM88927.1"/>
    <property type="molecule type" value="Genomic_DNA"/>
</dbReference>
<dbReference type="AlphaFoldDB" id="A0A218XVD4"/>
<evidence type="ECO:0000313" key="4">
    <source>
        <dbReference type="Proteomes" id="UP000197138"/>
    </source>
</evidence>
<feature type="compositionally biased region" description="Gly residues" evidence="1">
    <location>
        <begin position="45"/>
        <end position="61"/>
    </location>
</feature>